<keyword evidence="4" id="KW-0418">Kinase</keyword>
<evidence type="ECO:0000313" key="10">
    <source>
        <dbReference type="Proteomes" id="UP001642540"/>
    </source>
</evidence>
<dbReference type="Pfam" id="PF00069">
    <property type="entry name" value="Pkinase"/>
    <property type="match status" value="1"/>
</dbReference>
<dbReference type="PANTHER" id="PTHR43895:SF164">
    <property type="entry name" value="CALCIUM_CALMODULIN-DEPENDENT PROTEIN KINASE KINASE"/>
    <property type="match status" value="1"/>
</dbReference>
<evidence type="ECO:0000256" key="6">
    <source>
        <dbReference type="PROSITE-ProRule" id="PRU10141"/>
    </source>
</evidence>
<keyword evidence="2" id="KW-0808">Transferase</keyword>
<keyword evidence="1" id="KW-0723">Serine/threonine-protein kinase</keyword>
<reference evidence="9 10" key="1">
    <citation type="submission" date="2024-08" db="EMBL/GenBank/DDBJ databases">
        <authorList>
            <person name="Cucini C."/>
            <person name="Frati F."/>
        </authorList>
    </citation>
    <scope>NUCLEOTIDE SEQUENCE [LARGE SCALE GENOMIC DNA]</scope>
</reference>
<dbReference type="PROSITE" id="PS00108">
    <property type="entry name" value="PROTEIN_KINASE_ST"/>
    <property type="match status" value="1"/>
</dbReference>
<dbReference type="SUPFAM" id="SSF56112">
    <property type="entry name" value="Protein kinase-like (PK-like)"/>
    <property type="match status" value="1"/>
</dbReference>
<feature type="compositionally biased region" description="Polar residues" evidence="7">
    <location>
        <begin position="56"/>
        <end position="83"/>
    </location>
</feature>
<keyword evidence="5 6" id="KW-0067">ATP-binding</keyword>
<evidence type="ECO:0000259" key="8">
    <source>
        <dbReference type="PROSITE" id="PS50011"/>
    </source>
</evidence>
<comment type="caution">
    <text evidence="9">The sequence shown here is derived from an EMBL/GenBank/DDBJ whole genome shotgun (WGS) entry which is preliminary data.</text>
</comment>
<evidence type="ECO:0000313" key="9">
    <source>
        <dbReference type="EMBL" id="CAL8137308.1"/>
    </source>
</evidence>
<evidence type="ECO:0000256" key="5">
    <source>
        <dbReference type="ARBA" id="ARBA00022840"/>
    </source>
</evidence>
<feature type="region of interest" description="Disordered" evidence="7">
    <location>
        <begin position="46"/>
        <end position="220"/>
    </location>
</feature>
<evidence type="ECO:0000256" key="2">
    <source>
        <dbReference type="ARBA" id="ARBA00022679"/>
    </source>
</evidence>
<evidence type="ECO:0000256" key="1">
    <source>
        <dbReference type="ARBA" id="ARBA00022527"/>
    </source>
</evidence>
<feature type="compositionally biased region" description="Low complexity" evidence="7">
    <location>
        <begin position="171"/>
        <end position="189"/>
    </location>
</feature>
<dbReference type="InterPro" id="IPR011009">
    <property type="entry name" value="Kinase-like_dom_sf"/>
</dbReference>
<dbReference type="PROSITE" id="PS00107">
    <property type="entry name" value="PROTEIN_KINASE_ATP"/>
    <property type="match status" value="1"/>
</dbReference>
<dbReference type="Gene3D" id="3.30.200.20">
    <property type="entry name" value="Phosphorylase Kinase, domain 1"/>
    <property type="match status" value="1"/>
</dbReference>
<keyword evidence="3 6" id="KW-0547">Nucleotide-binding</keyword>
<sequence>MFTNCPKVQKQPNCCNASNSGGGGGGTIVGTDIGVGGLSARRATIAGAPTSHETRLQQLKRNSSKEQQSLAGGNNMSTTTTTAPIPCSPVVGSSTTCPGSNATSISASNSITKSDTSKCSTISMSNSTTSNVSSSSLSSSSVSSSGVEATTTEKRNVSQEATALVSTQEVASCSSSSGTPTNNNNASSSQIPASTMSVGAPGVGMGMNASKSPQPPQKTPPIAVAGASKVTGEFSRRPIYPNYPFSPFTSPGTSPYLQRRRQQFRESQRVSVEQVGDNIQLNQYKLMHPIGQGSYGIVKLAYNEEDDEYYAMKILSKKKLLQKAGIFGRMAPSRKPSGKTAPENPLTRVYREVAILKKLDHPNVVKLVEVLDDPTEDTLYLVFELLKKGEVLEVPTSTPLPEDKAWKYFRDVVLGLEYLHYQKIIHRDIKPSNLLVSDDDRIKIADFGVCNEFNREDDAILTSTSGTPAFVAPEALANPKGSYSGKMADIWQLGVTLYALVYGQIPFNDGNILKLYDKIQHDELQFPPKPEASPLLKDMLSKMLQKDPQKRITLPEVKVHDWVTQNSESPLPTEDENCLAYVEVTEDDIMNCVRSIPKLDTLILVKTMLKNHSFSHPFKRADSKGKISLHVNGRSHSAPSSYNSFFEGKVMSLDSDLPMVSESAKETVSPRGSFVCKDPTVKNSYRKN</sequence>
<dbReference type="Proteomes" id="UP001642540">
    <property type="component" value="Unassembled WGS sequence"/>
</dbReference>
<name>A0ABP1RW43_9HEXA</name>
<dbReference type="PROSITE" id="PS50011">
    <property type="entry name" value="PROTEIN_KINASE_DOM"/>
    <property type="match status" value="1"/>
</dbReference>
<dbReference type="Gene3D" id="1.10.510.10">
    <property type="entry name" value="Transferase(Phosphotransferase) domain 1"/>
    <property type="match status" value="1"/>
</dbReference>
<dbReference type="PANTHER" id="PTHR43895">
    <property type="entry name" value="CALCIUM/CALMODULIN-DEPENDENT PROTEIN KINASE KINASE-RELATED"/>
    <property type="match status" value="1"/>
</dbReference>
<evidence type="ECO:0000256" key="7">
    <source>
        <dbReference type="SAM" id="MobiDB-lite"/>
    </source>
</evidence>
<feature type="domain" description="Protein kinase" evidence="8">
    <location>
        <begin position="284"/>
        <end position="563"/>
    </location>
</feature>
<feature type="compositionally biased region" description="Polar residues" evidence="7">
    <location>
        <begin position="158"/>
        <end position="170"/>
    </location>
</feature>
<organism evidence="9 10">
    <name type="scientific">Orchesella dallaii</name>
    <dbReference type="NCBI Taxonomy" id="48710"/>
    <lineage>
        <taxon>Eukaryota</taxon>
        <taxon>Metazoa</taxon>
        <taxon>Ecdysozoa</taxon>
        <taxon>Arthropoda</taxon>
        <taxon>Hexapoda</taxon>
        <taxon>Collembola</taxon>
        <taxon>Entomobryomorpha</taxon>
        <taxon>Entomobryoidea</taxon>
        <taxon>Orchesellidae</taxon>
        <taxon>Orchesellinae</taxon>
        <taxon>Orchesella</taxon>
    </lineage>
</organism>
<protein>
    <recommendedName>
        <fullName evidence="8">Protein kinase domain-containing protein</fullName>
    </recommendedName>
</protein>
<feature type="binding site" evidence="6">
    <location>
        <position position="313"/>
    </location>
    <ligand>
        <name>ATP</name>
        <dbReference type="ChEBI" id="CHEBI:30616"/>
    </ligand>
</feature>
<proteinExistence type="predicted"/>
<dbReference type="CDD" id="cd14118">
    <property type="entry name" value="STKc_CAMKK"/>
    <property type="match status" value="1"/>
</dbReference>
<evidence type="ECO:0000256" key="4">
    <source>
        <dbReference type="ARBA" id="ARBA00022777"/>
    </source>
</evidence>
<dbReference type="InterPro" id="IPR008271">
    <property type="entry name" value="Ser/Thr_kinase_AS"/>
</dbReference>
<feature type="compositionally biased region" description="Low complexity" evidence="7">
    <location>
        <begin position="120"/>
        <end position="145"/>
    </location>
</feature>
<dbReference type="EMBL" id="CAXLJM020000117">
    <property type="protein sequence ID" value="CAL8137308.1"/>
    <property type="molecule type" value="Genomic_DNA"/>
</dbReference>
<dbReference type="InterPro" id="IPR000719">
    <property type="entry name" value="Prot_kinase_dom"/>
</dbReference>
<dbReference type="InterPro" id="IPR017441">
    <property type="entry name" value="Protein_kinase_ATP_BS"/>
</dbReference>
<keyword evidence="10" id="KW-1185">Reference proteome</keyword>
<feature type="compositionally biased region" description="Low complexity" evidence="7">
    <location>
        <begin position="100"/>
        <end position="112"/>
    </location>
</feature>
<dbReference type="SMART" id="SM00220">
    <property type="entry name" value="S_TKc"/>
    <property type="match status" value="1"/>
</dbReference>
<accession>A0ABP1RW43</accession>
<evidence type="ECO:0000256" key="3">
    <source>
        <dbReference type="ARBA" id="ARBA00022741"/>
    </source>
</evidence>
<gene>
    <name evidence="9" type="ORF">ODALV1_LOCUS26859</name>
</gene>